<dbReference type="GO" id="GO:0021520">
    <property type="term" value="P:spinal cord motor neuron cell fate specification"/>
    <property type="evidence" value="ECO:0007669"/>
    <property type="project" value="InterPro"/>
</dbReference>
<dbReference type="InterPro" id="IPR009057">
    <property type="entry name" value="Homeodomain-like_sf"/>
</dbReference>
<feature type="compositionally biased region" description="Basic and acidic residues" evidence="6">
    <location>
        <begin position="221"/>
        <end position="233"/>
    </location>
</feature>
<dbReference type="GO" id="GO:0005634">
    <property type="term" value="C:nucleus"/>
    <property type="evidence" value="ECO:0007669"/>
    <property type="project" value="UniProtKB-SubCell"/>
</dbReference>
<reference evidence="8" key="1">
    <citation type="submission" date="2022-03" db="EMBL/GenBank/DDBJ databases">
        <authorList>
            <person name="Alioto T."/>
            <person name="Alioto T."/>
            <person name="Gomez Garrido J."/>
        </authorList>
    </citation>
    <scope>NUCLEOTIDE SEQUENCE</scope>
</reference>
<evidence type="ECO:0000313" key="9">
    <source>
        <dbReference type="Proteomes" id="UP001295444"/>
    </source>
</evidence>
<keyword evidence="3 4" id="KW-0539">Nucleus</keyword>
<feature type="DNA-binding region" description="Homeobox" evidence="4">
    <location>
        <begin position="124"/>
        <end position="183"/>
    </location>
</feature>
<dbReference type="InterPro" id="IPR001356">
    <property type="entry name" value="HD"/>
</dbReference>
<feature type="domain" description="Homeobox" evidence="7">
    <location>
        <begin position="122"/>
        <end position="182"/>
    </location>
</feature>
<dbReference type="PROSITE" id="PS00027">
    <property type="entry name" value="HOMEOBOX_1"/>
    <property type="match status" value="1"/>
</dbReference>
<dbReference type="Gene3D" id="1.10.10.60">
    <property type="entry name" value="Homeodomain-like"/>
    <property type="match status" value="1"/>
</dbReference>
<dbReference type="InterPro" id="IPR042768">
    <property type="entry name" value="MNX1/Ceh-12"/>
</dbReference>
<dbReference type="GO" id="GO:0048812">
    <property type="term" value="P:neuron projection morphogenesis"/>
    <property type="evidence" value="ECO:0007669"/>
    <property type="project" value="TreeGrafter"/>
</dbReference>
<keyword evidence="2 4" id="KW-0371">Homeobox</keyword>
<dbReference type="PANTHER" id="PTHR24335:SF6">
    <property type="entry name" value="MOTOR NEURON AND PANCREAS HOMEOBOX PROTEIN 1-LIKE"/>
    <property type="match status" value="1"/>
</dbReference>
<dbReference type="CDD" id="cd00086">
    <property type="entry name" value="homeodomain"/>
    <property type="match status" value="1"/>
</dbReference>
<gene>
    <name evidence="8" type="ORF">PECUL_23A014621</name>
</gene>
<dbReference type="SUPFAM" id="SSF46689">
    <property type="entry name" value="Homeodomain-like"/>
    <property type="match status" value="1"/>
</dbReference>
<dbReference type="GO" id="GO:0031018">
    <property type="term" value="P:endocrine pancreas development"/>
    <property type="evidence" value="ECO:0007669"/>
    <property type="project" value="TreeGrafter"/>
</dbReference>
<keyword evidence="1 4" id="KW-0238">DNA-binding</keyword>
<dbReference type="GO" id="GO:0000981">
    <property type="term" value="F:DNA-binding transcription factor activity, RNA polymerase II-specific"/>
    <property type="evidence" value="ECO:0007669"/>
    <property type="project" value="InterPro"/>
</dbReference>
<evidence type="ECO:0000313" key="8">
    <source>
        <dbReference type="EMBL" id="CAH2305252.1"/>
    </source>
</evidence>
<name>A0AAD1SLE6_PELCU</name>
<evidence type="ECO:0000256" key="3">
    <source>
        <dbReference type="ARBA" id="ARBA00023242"/>
    </source>
</evidence>
<sequence>MQKIMENSQRFRIDALLAEERPLLLPHQGREHQMSQSASLAQLFPKAGFLPLPSLYPTPLYHLPTLGAPHPAFQYSGFSGGPALGSDHLKAGSLPLEHWLRAGLLLHRGHDLHSSNQPGLIGKCRRPRTAFTSQQLLELENQFKLNKYLSRPKRFEVATALMLTETQVKIWFQNRRMKWKRSRKAKEQGPICQGDKPRGGGKIVTENTPNEDIEDEEEDGDFHSPDRSTDILRHTAQLSYSPESLSSEEDNITAPSP</sequence>
<evidence type="ECO:0000259" key="7">
    <source>
        <dbReference type="PROSITE" id="PS50071"/>
    </source>
</evidence>
<dbReference type="InterPro" id="IPR020479">
    <property type="entry name" value="HD_metazoa"/>
</dbReference>
<evidence type="ECO:0000256" key="5">
    <source>
        <dbReference type="RuleBase" id="RU000682"/>
    </source>
</evidence>
<dbReference type="PROSITE" id="PS50071">
    <property type="entry name" value="HOMEOBOX_2"/>
    <property type="match status" value="1"/>
</dbReference>
<dbReference type="PANTHER" id="PTHR24335">
    <property type="entry name" value="MOTOR NEURON AND PANCREAS HOMEOBOX PROTEIN"/>
    <property type="match status" value="1"/>
</dbReference>
<dbReference type="PRINTS" id="PR00024">
    <property type="entry name" value="HOMEOBOX"/>
</dbReference>
<accession>A0AAD1SLE6</accession>
<dbReference type="EMBL" id="OW240918">
    <property type="protein sequence ID" value="CAH2305252.1"/>
    <property type="molecule type" value="Genomic_DNA"/>
</dbReference>
<proteinExistence type="predicted"/>
<feature type="compositionally biased region" description="Acidic residues" evidence="6">
    <location>
        <begin position="209"/>
        <end position="220"/>
    </location>
</feature>
<protein>
    <submittedName>
        <fullName evidence="8">Motor neuron and pancreas homeobox 1-like</fullName>
    </submittedName>
</protein>
<keyword evidence="9" id="KW-1185">Reference proteome</keyword>
<dbReference type="InterPro" id="IPR017970">
    <property type="entry name" value="Homeobox_CS"/>
</dbReference>
<evidence type="ECO:0000256" key="1">
    <source>
        <dbReference type="ARBA" id="ARBA00023125"/>
    </source>
</evidence>
<dbReference type="GO" id="GO:1990837">
    <property type="term" value="F:sequence-specific double-stranded DNA binding"/>
    <property type="evidence" value="ECO:0007669"/>
    <property type="project" value="TreeGrafter"/>
</dbReference>
<evidence type="ECO:0000256" key="4">
    <source>
        <dbReference type="PROSITE-ProRule" id="PRU00108"/>
    </source>
</evidence>
<dbReference type="AlphaFoldDB" id="A0AAD1SLE6"/>
<dbReference type="Pfam" id="PF00046">
    <property type="entry name" value="Homeodomain"/>
    <property type="match status" value="1"/>
</dbReference>
<dbReference type="SMART" id="SM00389">
    <property type="entry name" value="HOX"/>
    <property type="match status" value="1"/>
</dbReference>
<dbReference type="Proteomes" id="UP001295444">
    <property type="component" value="Chromosome 07"/>
</dbReference>
<dbReference type="FunFam" id="1.10.10.60:FF:000357">
    <property type="entry name" value="Motor neuron and pancreas homeobox 1"/>
    <property type="match status" value="1"/>
</dbReference>
<organism evidence="8 9">
    <name type="scientific">Pelobates cultripes</name>
    <name type="common">Western spadefoot toad</name>
    <dbReference type="NCBI Taxonomy" id="61616"/>
    <lineage>
        <taxon>Eukaryota</taxon>
        <taxon>Metazoa</taxon>
        <taxon>Chordata</taxon>
        <taxon>Craniata</taxon>
        <taxon>Vertebrata</taxon>
        <taxon>Euteleostomi</taxon>
        <taxon>Amphibia</taxon>
        <taxon>Batrachia</taxon>
        <taxon>Anura</taxon>
        <taxon>Pelobatoidea</taxon>
        <taxon>Pelobatidae</taxon>
        <taxon>Pelobates</taxon>
    </lineage>
</organism>
<feature type="region of interest" description="Disordered" evidence="6">
    <location>
        <begin position="181"/>
        <end position="257"/>
    </location>
</feature>
<evidence type="ECO:0000256" key="2">
    <source>
        <dbReference type="ARBA" id="ARBA00023155"/>
    </source>
</evidence>
<evidence type="ECO:0000256" key="6">
    <source>
        <dbReference type="SAM" id="MobiDB-lite"/>
    </source>
</evidence>
<comment type="subcellular location">
    <subcellularLocation>
        <location evidence="4 5">Nucleus</location>
    </subcellularLocation>
</comment>